<dbReference type="Proteomes" id="UP000076502">
    <property type="component" value="Unassembled WGS sequence"/>
</dbReference>
<reference evidence="4 5" key="1">
    <citation type="submission" date="2015-07" db="EMBL/GenBank/DDBJ databases">
        <title>The genome of Dufourea novaeangliae.</title>
        <authorList>
            <person name="Pan H."/>
            <person name="Kapheim K."/>
        </authorList>
    </citation>
    <scope>NUCLEOTIDE SEQUENCE [LARGE SCALE GENOMIC DNA]</scope>
    <source>
        <strain evidence="4">0120121106</strain>
        <tissue evidence="4">Whole body</tissue>
    </source>
</reference>
<evidence type="ECO:0000313" key="4">
    <source>
        <dbReference type="EMBL" id="KZC08619.1"/>
    </source>
</evidence>
<evidence type="ECO:0000313" key="5">
    <source>
        <dbReference type="Proteomes" id="UP000076502"/>
    </source>
</evidence>
<accession>A0A154P9M8</accession>
<sequence>QVTLVLLLATASITLSRSQETEISAKGLDVTQAPLKLDKNLRKALLKALSDLEAESAEQHKNEREPVIVPREVDFEGVTKKNLNDDLGVQKSMFSFQSFPRDEETPTEDKLQNSSFIEAVRYVTLKTPVMNIEKATQEESRSFHVQNVILPEESVTFGAKMGSKAEVEAKRSPQASANTFSVHKVESLTLKPATEISESLAGSASNSIASANALVAQKPTVATPTIASSNNVTASGESKDKTEEVKIFQAPLVAAFTVQQDELGVPKSVKQFFFEQSNSLLSFQPPVESNVNLQPSVTLEVPNVAAPQPFQSAFQDQLRPQPFRQQQQQQQFQQLQQLQQQPQTLQQLQQPQQLQPLHQHQQLQQSQQLQQLHQPQQLQQLHQHQQLQPQQQHQQRLQQSFPTFANDFQSSLPSTTRFNRQEAFNAVGNFGFNVEHKTTPSRNNFGFNVPQRNSVNYYNPYTQFRQTKPATPAKQIQHLLYQSGIAGDLGSVQGTGNHEDLNIVSKVLALNVGHVPDKNLQFKTNPGASFGKSTA</sequence>
<feature type="coiled-coil region" evidence="1">
    <location>
        <begin position="35"/>
        <end position="62"/>
    </location>
</feature>
<keyword evidence="1" id="KW-0175">Coiled coil</keyword>
<evidence type="ECO:0000256" key="2">
    <source>
        <dbReference type="SAM" id="MobiDB-lite"/>
    </source>
</evidence>
<feature type="non-terminal residue" evidence="4">
    <location>
        <position position="1"/>
    </location>
</feature>
<dbReference type="OrthoDB" id="7699626at2759"/>
<keyword evidence="5" id="KW-1185">Reference proteome</keyword>
<dbReference type="AlphaFoldDB" id="A0A154P9M8"/>
<name>A0A154P9M8_DUFNO</name>
<protein>
    <submittedName>
        <fullName evidence="4">Uncharacterized protein</fullName>
    </submittedName>
</protein>
<keyword evidence="3" id="KW-0732">Signal</keyword>
<feature type="chain" id="PRO_5007599413" evidence="3">
    <location>
        <begin position="19"/>
        <end position="535"/>
    </location>
</feature>
<evidence type="ECO:0000256" key="3">
    <source>
        <dbReference type="SAM" id="SignalP"/>
    </source>
</evidence>
<organism evidence="4 5">
    <name type="scientific">Dufourea novaeangliae</name>
    <name type="common">Sweat bee</name>
    <dbReference type="NCBI Taxonomy" id="178035"/>
    <lineage>
        <taxon>Eukaryota</taxon>
        <taxon>Metazoa</taxon>
        <taxon>Ecdysozoa</taxon>
        <taxon>Arthropoda</taxon>
        <taxon>Hexapoda</taxon>
        <taxon>Insecta</taxon>
        <taxon>Pterygota</taxon>
        <taxon>Neoptera</taxon>
        <taxon>Endopterygota</taxon>
        <taxon>Hymenoptera</taxon>
        <taxon>Apocrita</taxon>
        <taxon>Aculeata</taxon>
        <taxon>Apoidea</taxon>
        <taxon>Anthophila</taxon>
        <taxon>Halictidae</taxon>
        <taxon>Rophitinae</taxon>
        <taxon>Dufourea</taxon>
    </lineage>
</organism>
<gene>
    <name evidence="4" type="ORF">WN55_11274</name>
</gene>
<dbReference type="EMBL" id="KQ434851">
    <property type="protein sequence ID" value="KZC08619.1"/>
    <property type="molecule type" value="Genomic_DNA"/>
</dbReference>
<proteinExistence type="predicted"/>
<feature type="signal peptide" evidence="3">
    <location>
        <begin position="1"/>
        <end position="18"/>
    </location>
</feature>
<feature type="region of interest" description="Disordered" evidence="2">
    <location>
        <begin position="375"/>
        <end position="397"/>
    </location>
</feature>
<evidence type="ECO:0000256" key="1">
    <source>
        <dbReference type="SAM" id="Coils"/>
    </source>
</evidence>